<dbReference type="SUPFAM" id="SSF143744">
    <property type="entry name" value="GlcG-like"/>
    <property type="match status" value="1"/>
</dbReference>
<proteinExistence type="predicted"/>
<dbReference type="EMBL" id="LCYG01000087">
    <property type="protein sequence ID" value="KLK90377.1"/>
    <property type="molecule type" value="Genomic_DNA"/>
</dbReference>
<gene>
    <name evidence="1" type="ORF">AA309_26295</name>
</gene>
<sequence>MSELTLNAAQTIAEATLKTAREKSFKPLAVVVYDARGSLKALLAEDGTSLKRAEIAMGKAYGALALGVGSRALHKMATDRPYFVAAATHAVGGQLVPVPGGVLIKDSKGHILGSVGVSGDTSDNDEIAAAGGIEAAGLVFDAGA</sequence>
<dbReference type="InterPro" id="IPR005624">
    <property type="entry name" value="PduO/GlcC-like"/>
</dbReference>
<accession>A0A0H1RCR3</accession>
<comment type="caution">
    <text evidence="1">The sequence shown here is derived from an EMBL/GenBank/DDBJ whole genome shotgun (WGS) entry which is preliminary data.</text>
</comment>
<dbReference type="RefSeq" id="WP_047191986.1">
    <property type="nucleotide sequence ID" value="NZ_LCYG01000087.1"/>
</dbReference>
<dbReference type="STRING" id="1225564.AA309_26295"/>
<name>A0A0H1RCR3_9HYPH</name>
<dbReference type="InterPro" id="IPR038084">
    <property type="entry name" value="PduO/GlcC-like_sf"/>
</dbReference>
<reference evidence="1 2" key="1">
    <citation type="submission" date="2015-05" db="EMBL/GenBank/DDBJ databases">
        <title>Draft genome sequence of Microvirga vignae strain BR3299, a novel nitrogen fixing bacteria isolated from Brazil semi-aired region.</title>
        <authorList>
            <person name="Zilli J.E."/>
            <person name="Passos S.R."/>
            <person name="Leite J."/>
            <person name="Baldani J.I."/>
            <person name="Xavier G.R."/>
            <person name="Rumjaneck N.G."/>
            <person name="Simoes-Araujo J.L."/>
        </authorList>
    </citation>
    <scope>NUCLEOTIDE SEQUENCE [LARGE SCALE GENOMIC DNA]</scope>
    <source>
        <strain evidence="1 2">BR3299</strain>
    </source>
</reference>
<evidence type="ECO:0000313" key="2">
    <source>
        <dbReference type="Proteomes" id="UP000035489"/>
    </source>
</evidence>
<dbReference type="Gene3D" id="3.30.450.150">
    <property type="entry name" value="Haem-degrading domain"/>
    <property type="match status" value="1"/>
</dbReference>
<protein>
    <submittedName>
        <fullName evidence="1">GlcG protein</fullName>
    </submittedName>
</protein>
<dbReference type="PANTHER" id="PTHR34309:SF10">
    <property type="entry name" value="SLR1406 PROTEIN"/>
    <property type="match status" value="1"/>
</dbReference>
<dbReference type="PANTHER" id="PTHR34309">
    <property type="entry name" value="SLR1406 PROTEIN"/>
    <property type="match status" value="1"/>
</dbReference>
<dbReference type="OrthoDB" id="9815788at2"/>
<keyword evidence="2" id="KW-1185">Reference proteome</keyword>
<evidence type="ECO:0000313" key="1">
    <source>
        <dbReference type="EMBL" id="KLK90377.1"/>
    </source>
</evidence>
<dbReference type="PATRIC" id="fig|1225564.3.peg.6849"/>
<dbReference type="AlphaFoldDB" id="A0A0H1RCR3"/>
<dbReference type="Proteomes" id="UP000035489">
    <property type="component" value="Unassembled WGS sequence"/>
</dbReference>
<dbReference type="Pfam" id="PF03928">
    <property type="entry name" value="HbpS-like"/>
    <property type="match status" value="1"/>
</dbReference>
<organism evidence="1 2">
    <name type="scientific">Microvirga vignae</name>
    <dbReference type="NCBI Taxonomy" id="1225564"/>
    <lineage>
        <taxon>Bacteria</taxon>
        <taxon>Pseudomonadati</taxon>
        <taxon>Pseudomonadota</taxon>
        <taxon>Alphaproteobacteria</taxon>
        <taxon>Hyphomicrobiales</taxon>
        <taxon>Methylobacteriaceae</taxon>
        <taxon>Microvirga</taxon>
    </lineage>
</organism>
<dbReference type="InterPro" id="IPR052517">
    <property type="entry name" value="GlcG_carb_metab_protein"/>
</dbReference>